<evidence type="ECO:0000313" key="3">
    <source>
        <dbReference type="EMBL" id="JAT33660.1"/>
    </source>
</evidence>
<dbReference type="PANTHER" id="PTHR11200:SF275">
    <property type="entry name" value="LD06095P"/>
    <property type="match status" value="1"/>
</dbReference>
<dbReference type="Gene3D" id="2.60.40.2840">
    <property type="match status" value="1"/>
</dbReference>
<dbReference type="GO" id="GO:0004439">
    <property type="term" value="F:phosphatidylinositol-4,5-bisphosphate 5-phosphatase activity"/>
    <property type="evidence" value="ECO:0007669"/>
    <property type="project" value="TreeGrafter"/>
</dbReference>
<dbReference type="GO" id="GO:0005737">
    <property type="term" value="C:cytoplasm"/>
    <property type="evidence" value="ECO:0007669"/>
    <property type="project" value="TreeGrafter"/>
</dbReference>
<dbReference type="GO" id="GO:0005886">
    <property type="term" value="C:plasma membrane"/>
    <property type="evidence" value="ECO:0007669"/>
    <property type="project" value="TreeGrafter"/>
</dbReference>
<dbReference type="Gene3D" id="3.60.10.10">
    <property type="entry name" value="Endonuclease/exonuclease/phosphatase"/>
    <property type="match status" value="1"/>
</dbReference>
<dbReference type="PANTHER" id="PTHR11200">
    <property type="entry name" value="INOSITOL 5-PHOSPHATASE"/>
    <property type="match status" value="1"/>
</dbReference>
<organism evidence="3">
    <name type="scientific">Graphocephala atropunctata</name>
    <dbReference type="NCBI Taxonomy" id="36148"/>
    <lineage>
        <taxon>Eukaryota</taxon>
        <taxon>Metazoa</taxon>
        <taxon>Ecdysozoa</taxon>
        <taxon>Arthropoda</taxon>
        <taxon>Hexapoda</taxon>
        <taxon>Insecta</taxon>
        <taxon>Pterygota</taxon>
        <taxon>Neoptera</taxon>
        <taxon>Paraneoptera</taxon>
        <taxon>Hemiptera</taxon>
        <taxon>Auchenorrhyncha</taxon>
        <taxon>Membracoidea</taxon>
        <taxon>Cicadellidae</taxon>
        <taxon>Cicadellinae</taxon>
        <taxon>Cicadellini</taxon>
        <taxon>Graphocephala</taxon>
    </lineage>
</organism>
<dbReference type="GO" id="GO:0001726">
    <property type="term" value="C:ruffle"/>
    <property type="evidence" value="ECO:0007669"/>
    <property type="project" value="TreeGrafter"/>
</dbReference>
<name>A0A1B6MCL8_9HEMI</name>
<accession>A0A1B6MCL8</accession>
<dbReference type="InterPro" id="IPR041611">
    <property type="entry name" value="SKICH"/>
</dbReference>
<dbReference type="SMART" id="SM00128">
    <property type="entry name" value="IPPc"/>
    <property type="match status" value="1"/>
</dbReference>
<feature type="domain" description="Inositol polyphosphate-related phosphatase" evidence="2">
    <location>
        <begin position="2"/>
        <end position="302"/>
    </location>
</feature>
<reference evidence="3" key="1">
    <citation type="submission" date="2015-11" db="EMBL/GenBank/DDBJ databases">
        <title>De novo transcriptome assembly of four potential Pierce s Disease insect vectors from Arizona vineyards.</title>
        <authorList>
            <person name="Tassone E.E."/>
        </authorList>
    </citation>
    <scope>NUCLEOTIDE SEQUENCE</scope>
</reference>
<dbReference type="Pfam" id="PF17751">
    <property type="entry name" value="SKICH"/>
    <property type="match status" value="1"/>
</dbReference>
<dbReference type="SUPFAM" id="SSF56219">
    <property type="entry name" value="DNase I-like"/>
    <property type="match status" value="1"/>
</dbReference>
<proteinExistence type="inferred from homology"/>
<dbReference type="InterPro" id="IPR046985">
    <property type="entry name" value="IP5"/>
</dbReference>
<protein>
    <recommendedName>
        <fullName evidence="2">Inositol polyphosphate-related phosphatase domain-containing protein</fullName>
    </recommendedName>
</protein>
<sequence>MDTLSLYIITWNIAEQLPPAGLNLTELLSLDKKKDHLPDLYVIGLQEAKVDLLTGQWGTVLKSTLRPYDYVEMNCVRLLGIVMYVFARERHITKIRSMETATTATGLLGIIGNKGAATYRMDLYGVSVCLVNCHLAAHDGKLEERINNYNTILASQRFKLNPETSSVFFHDYVFWFGDMNFRLQGTESPAELATAVAEKRLDELWEKDELSRVRASGEAFSELQEERPTFRPTYKHEFGKTHYSNSRRLAWTDRVLFKANTDAYQNVTLDVSQTSYQSVESYVVSDHKPVYAEFNIKVFSHHSDREVTFQAIDTWYLDEENTAVCHLPSDVTPSIWDWVGVYQDNLSNLHEYISYIYLPHVREDRSSHAGSNVTLRFPTTAVRAPGLYRLLYFTRGASSLLGISAPFSAVHRTGDAPVRNLLDM</sequence>
<dbReference type="EMBL" id="GEBQ01006317">
    <property type="protein sequence ID" value="JAT33660.1"/>
    <property type="molecule type" value="Transcribed_RNA"/>
</dbReference>
<gene>
    <name evidence="3" type="ORF">g.20295</name>
</gene>
<evidence type="ECO:0000256" key="1">
    <source>
        <dbReference type="ARBA" id="ARBA00005910"/>
    </source>
</evidence>
<comment type="similarity">
    <text evidence="1">Belongs to the inositol 1,4,5-trisphosphate 5-phosphatase type II family.</text>
</comment>
<evidence type="ECO:0000259" key="2">
    <source>
        <dbReference type="SMART" id="SM00128"/>
    </source>
</evidence>
<dbReference type="GO" id="GO:0046856">
    <property type="term" value="P:phosphatidylinositol dephosphorylation"/>
    <property type="evidence" value="ECO:0007669"/>
    <property type="project" value="InterPro"/>
</dbReference>
<dbReference type="InterPro" id="IPR000300">
    <property type="entry name" value="IPPc"/>
</dbReference>
<dbReference type="Pfam" id="PF22669">
    <property type="entry name" value="Exo_endo_phos2"/>
    <property type="match status" value="1"/>
</dbReference>
<dbReference type="InterPro" id="IPR036691">
    <property type="entry name" value="Endo/exonu/phosph_ase_sf"/>
</dbReference>
<dbReference type="AlphaFoldDB" id="A0A1B6MCL8"/>